<proteinExistence type="predicted"/>
<protein>
    <submittedName>
        <fullName evidence="5">Helix-turn-helix protein</fullName>
    </submittedName>
</protein>
<dbReference type="SMART" id="SM00342">
    <property type="entry name" value="HTH_ARAC"/>
    <property type="match status" value="1"/>
</dbReference>
<dbReference type="InterPro" id="IPR018062">
    <property type="entry name" value="HTH_AraC-typ_CS"/>
</dbReference>
<dbReference type="SUPFAM" id="SSF46689">
    <property type="entry name" value="Homeodomain-like"/>
    <property type="match status" value="1"/>
</dbReference>
<reference evidence="5 6" key="1">
    <citation type="submission" date="2017-08" db="EMBL/GenBank/DDBJ databases">
        <title>Lysobacter sylvestris genome.</title>
        <authorList>
            <person name="Zhang D.-C."/>
            <person name="Albuquerque L."/>
            <person name="Franca L."/>
            <person name="Froufe H.J.C."/>
            <person name="Barroso C."/>
            <person name="Egas C."/>
            <person name="Da Costa M."/>
            <person name="Margesin R."/>
        </authorList>
    </citation>
    <scope>NUCLEOTIDE SEQUENCE [LARGE SCALE GENOMIC DNA]</scope>
    <source>
        <strain evidence="5 6">AM20-91</strain>
    </source>
</reference>
<dbReference type="Pfam" id="PF12833">
    <property type="entry name" value="HTH_18"/>
    <property type="match status" value="1"/>
</dbReference>
<sequence>MIRLTTTQLDEFESALCGVDGHYVVTNCTDHEWRLRVVDLDAIQIMLVQFGSDCVFRGAFSPGRFGLALPLSKGGCFALNGTSLSNETFAWLAPEQEYHGIRYGGVRTLAISIDAQRVPYLRAVYPQLFDTPSNAIINASPDAIPRLLVLLRSILHVDTVEPQALQDPLIRESLCQQLLESIRVLLEAAQPAAPADLGRPRADREEIIRRTMNIIDQRIDEPIHVGDLCEAAQVSERTLHAAYSQCLGVSPHRYLMLHRLRAVHSAIRRARPADTVASICAKYGVWDFGRFSAQYRRVFGTLPSMTLAKARA</sequence>
<dbReference type="Gene3D" id="1.10.10.60">
    <property type="entry name" value="Homeodomain-like"/>
    <property type="match status" value="1"/>
</dbReference>
<keyword evidence="1" id="KW-0805">Transcription regulation</keyword>
<dbReference type="InterPro" id="IPR050204">
    <property type="entry name" value="AraC_XylS_family_regulators"/>
</dbReference>
<dbReference type="GO" id="GO:0003700">
    <property type="term" value="F:DNA-binding transcription factor activity"/>
    <property type="evidence" value="ECO:0007669"/>
    <property type="project" value="InterPro"/>
</dbReference>
<keyword evidence="3" id="KW-0804">Transcription</keyword>
<evidence type="ECO:0000259" key="4">
    <source>
        <dbReference type="PROSITE" id="PS01124"/>
    </source>
</evidence>
<dbReference type="Proteomes" id="UP000236220">
    <property type="component" value="Unassembled WGS sequence"/>
</dbReference>
<dbReference type="InterPro" id="IPR018060">
    <property type="entry name" value="HTH_AraC"/>
</dbReference>
<dbReference type="RefSeq" id="WP_103074843.1">
    <property type="nucleotide sequence ID" value="NZ_NPZB01000001.1"/>
</dbReference>
<gene>
    <name evidence="5" type="ORF">Lysil_1447</name>
</gene>
<feature type="domain" description="HTH araC/xylS-type" evidence="4">
    <location>
        <begin position="209"/>
        <end position="309"/>
    </location>
</feature>
<dbReference type="PANTHER" id="PTHR46796">
    <property type="entry name" value="HTH-TYPE TRANSCRIPTIONAL ACTIVATOR RHAS-RELATED"/>
    <property type="match status" value="1"/>
</dbReference>
<dbReference type="AlphaFoldDB" id="A0A2K1Q449"/>
<dbReference type="OrthoDB" id="34150at2"/>
<dbReference type="InterPro" id="IPR009057">
    <property type="entry name" value="Homeodomain-like_sf"/>
</dbReference>
<keyword evidence="6" id="KW-1185">Reference proteome</keyword>
<comment type="caution">
    <text evidence="5">The sequence shown here is derived from an EMBL/GenBank/DDBJ whole genome shotgun (WGS) entry which is preliminary data.</text>
</comment>
<dbReference type="EMBL" id="NPZB01000001">
    <property type="protein sequence ID" value="PNS09818.1"/>
    <property type="molecule type" value="Genomic_DNA"/>
</dbReference>
<evidence type="ECO:0000256" key="1">
    <source>
        <dbReference type="ARBA" id="ARBA00023015"/>
    </source>
</evidence>
<keyword evidence="2" id="KW-0238">DNA-binding</keyword>
<dbReference type="GO" id="GO:0043565">
    <property type="term" value="F:sequence-specific DNA binding"/>
    <property type="evidence" value="ECO:0007669"/>
    <property type="project" value="InterPro"/>
</dbReference>
<evidence type="ECO:0000256" key="3">
    <source>
        <dbReference type="ARBA" id="ARBA00023163"/>
    </source>
</evidence>
<evidence type="ECO:0000313" key="6">
    <source>
        <dbReference type="Proteomes" id="UP000236220"/>
    </source>
</evidence>
<name>A0A2K1Q449_9GAMM</name>
<accession>A0A2K1Q449</accession>
<organism evidence="5 6">
    <name type="scientific">Solilutibacter silvestris</name>
    <dbReference type="NCBI Taxonomy" id="1645665"/>
    <lineage>
        <taxon>Bacteria</taxon>
        <taxon>Pseudomonadati</taxon>
        <taxon>Pseudomonadota</taxon>
        <taxon>Gammaproteobacteria</taxon>
        <taxon>Lysobacterales</taxon>
        <taxon>Lysobacteraceae</taxon>
        <taxon>Solilutibacter</taxon>
    </lineage>
</organism>
<evidence type="ECO:0000256" key="2">
    <source>
        <dbReference type="ARBA" id="ARBA00023125"/>
    </source>
</evidence>
<evidence type="ECO:0000313" key="5">
    <source>
        <dbReference type="EMBL" id="PNS09818.1"/>
    </source>
</evidence>
<dbReference type="PROSITE" id="PS00041">
    <property type="entry name" value="HTH_ARAC_FAMILY_1"/>
    <property type="match status" value="1"/>
</dbReference>
<dbReference type="PROSITE" id="PS01124">
    <property type="entry name" value="HTH_ARAC_FAMILY_2"/>
    <property type="match status" value="1"/>
</dbReference>
<dbReference type="PANTHER" id="PTHR46796:SF12">
    <property type="entry name" value="HTH-TYPE DNA-BINDING TRANSCRIPTIONAL ACTIVATOR EUTR"/>
    <property type="match status" value="1"/>
</dbReference>